<dbReference type="GO" id="GO:0016020">
    <property type="term" value="C:membrane"/>
    <property type="evidence" value="ECO:0007669"/>
    <property type="project" value="UniProtKB-SubCell"/>
</dbReference>
<gene>
    <name evidence="4" type="ORF">SAMN04489712_103501</name>
</gene>
<protein>
    <submittedName>
        <fullName evidence="4">Mce-associated membrane protein</fullName>
    </submittedName>
</protein>
<evidence type="ECO:0000313" key="5">
    <source>
        <dbReference type="Proteomes" id="UP000236723"/>
    </source>
</evidence>
<reference evidence="5" key="1">
    <citation type="submission" date="2016-10" db="EMBL/GenBank/DDBJ databases">
        <authorList>
            <person name="Varghese N."/>
            <person name="Submissions S."/>
        </authorList>
    </citation>
    <scope>NUCLEOTIDE SEQUENCE [LARGE SCALE GENOMIC DNA]</scope>
    <source>
        <strain evidence="5">DSM 43163</strain>
    </source>
</reference>
<dbReference type="PANTHER" id="PTHR37042">
    <property type="entry name" value="OUTER MEMBRANE PROTEIN RV1973"/>
    <property type="match status" value="1"/>
</dbReference>
<feature type="compositionally biased region" description="Basic and acidic residues" evidence="3">
    <location>
        <begin position="42"/>
        <end position="58"/>
    </location>
</feature>
<feature type="compositionally biased region" description="Gly residues" evidence="3">
    <location>
        <begin position="106"/>
        <end position="115"/>
    </location>
</feature>
<name>A0A1H5Y0S7_9ACTN</name>
<comment type="subcellular location">
    <subcellularLocation>
        <location evidence="1">Membrane</location>
    </subcellularLocation>
</comment>
<evidence type="ECO:0000256" key="1">
    <source>
        <dbReference type="ARBA" id="ARBA00004370"/>
    </source>
</evidence>
<dbReference type="EMBL" id="FNVO01000003">
    <property type="protein sequence ID" value="SEG17561.1"/>
    <property type="molecule type" value="Genomic_DNA"/>
</dbReference>
<dbReference type="Proteomes" id="UP000236723">
    <property type="component" value="Unassembled WGS sequence"/>
</dbReference>
<dbReference type="AlphaFoldDB" id="A0A1H5Y0S7"/>
<keyword evidence="2" id="KW-0472">Membrane</keyword>
<evidence type="ECO:0000313" key="4">
    <source>
        <dbReference type="EMBL" id="SEG17561.1"/>
    </source>
</evidence>
<dbReference type="PANTHER" id="PTHR37042:SF4">
    <property type="entry name" value="OUTER MEMBRANE PROTEIN RV1973"/>
    <property type="match status" value="1"/>
</dbReference>
<evidence type="ECO:0000256" key="3">
    <source>
        <dbReference type="SAM" id="MobiDB-lite"/>
    </source>
</evidence>
<keyword evidence="5" id="KW-1185">Reference proteome</keyword>
<accession>A0A1H5Y0S7</accession>
<sequence>MEKDTVSADGNPHNGLPATVVSAPRPNDDDPPADGTATNGRTETDGHSPSEAASRADDELPPGADGGAPSGAGAAGQAEASRDATAGGGEKAKANDGPSGEAEGTEGAGRSGGSDVGTAGEDTAATDGGPASEGDDTASPGDKTGEAGKTGGGSRSRAAWLRDPLVLALVFVVVGAALLVRAAQVRGDEAAENRALTDVERTEVVIGDVSNALGKVFSYSYANTAVTEQAARDVLAGRAFNQYQTLFGQVKQQAAAQRLTLTSRVVRAGVVRMSGDTAQLLVFLDQTVHRKDKPGGTTAAAQLSVTARLSDGHWRIVDIQAR</sequence>
<proteinExistence type="predicted"/>
<dbReference type="RefSeq" id="WP_235017741.1">
    <property type="nucleotide sequence ID" value="NZ_FNVO01000003.1"/>
</dbReference>
<evidence type="ECO:0000256" key="2">
    <source>
        <dbReference type="ARBA" id="ARBA00023136"/>
    </source>
</evidence>
<feature type="region of interest" description="Disordered" evidence="3">
    <location>
        <begin position="1"/>
        <end position="156"/>
    </location>
</feature>
<feature type="compositionally biased region" description="Gly residues" evidence="3">
    <location>
        <begin position="64"/>
        <end position="74"/>
    </location>
</feature>
<organism evidence="4 5">
    <name type="scientific">Thermomonospora echinospora</name>
    <dbReference type="NCBI Taxonomy" id="1992"/>
    <lineage>
        <taxon>Bacteria</taxon>
        <taxon>Bacillati</taxon>
        <taxon>Actinomycetota</taxon>
        <taxon>Actinomycetes</taxon>
        <taxon>Streptosporangiales</taxon>
        <taxon>Thermomonosporaceae</taxon>
        <taxon>Thermomonospora</taxon>
    </lineage>
</organism>